<dbReference type="SMART" id="SM00094">
    <property type="entry name" value="TR_FER"/>
    <property type="match status" value="1"/>
</dbReference>
<evidence type="ECO:0000256" key="6">
    <source>
        <dbReference type="ARBA" id="ARBA00023065"/>
    </source>
</evidence>
<keyword evidence="9" id="KW-1185">Reference proteome</keyword>
<dbReference type="InterPro" id="IPR001156">
    <property type="entry name" value="Transferrin-like_dom"/>
</dbReference>
<dbReference type="InterPro" id="IPR018195">
    <property type="entry name" value="Transferrin_Fe_BS"/>
</dbReference>
<accession>A0AAD7WRY7</accession>
<evidence type="ECO:0000259" key="7">
    <source>
        <dbReference type="PROSITE" id="PS51408"/>
    </source>
</evidence>
<reference evidence="8" key="1">
    <citation type="journal article" date="2023" name="Science">
        <title>Genome structures resolve the early diversification of teleost fishes.</title>
        <authorList>
            <person name="Parey E."/>
            <person name="Louis A."/>
            <person name="Montfort J."/>
            <person name="Bouchez O."/>
            <person name="Roques C."/>
            <person name="Iampietro C."/>
            <person name="Lluch J."/>
            <person name="Castinel A."/>
            <person name="Donnadieu C."/>
            <person name="Desvignes T."/>
            <person name="Floi Bucao C."/>
            <person name="Jouanno E."/>
            <person name="Wen M."/>
            <person name="Mejri S."/>
            <person name="Dirks R."/>
            <person name="Jansen H."/>
            <person name="Henkel C."/>
            <person name="Chen W.J."/>
            <person name="Zahm M."/>
            <person name="Cabau C."/>
            <person name="Klopp C."/>
            <person name="Thompson A.W."/>
            <person name="Robinson-Rechavi M."/>
            <person name="Braasch I."/>
            <person name="Lecointre G."/>
            <person name="Bobe J."/>
            <person name="Postlethwait J.H."/>
            <person name="Berthelot C."/>
            <person name="Roest Crollius H."/>
            <person name="Guiguen Y."/>
        </authorList>
    </citation>
    <scope>NUCLEOTIDE SEQUENCE</scope>
    <source>
        <strain evidence="8">NC1722</strain>
    </source>
</reference>
<gene>
    <name evidence="8" type="ORF">AAFF_G00297610</name>
</gene>
<keyword evidence="1" id="KW-0813">Transport</keyword>
<keyword evidence="4" id="KW-0677">Repeat</keyword>
<evidence type="ECO:0000256" key="5">
    <source>
        <dbReference type="ARBA" id="ARBA00023004"/>
    </source>
</evidence>
<evidence type="ECO:0000256" key="4">
    <source>
        <dbReference type="ARBA" id="ARBA00022737"/>
    </source>
</evidence>
<feature type="domain" description="Transferrin-like" evidence="7">
    <location>
        <begin position="1"/>
        <end position="346"/>
    </location>
</feature>
<dbReference type="PROSITE" id="PS00205">
    <property type="entry name" value="TRANSFERRIN_LIKE_1"/>
    <property type="match status" value="1"/>
</dbReference>
<organism evidence="8 9">
    <name type="scientific">Aldrovandia affinis</name>
    <dbReference type="NCBI Taxonomy" id="143900"/>
    <lineage>
        <taxon>Eukaryota</taxon>
        <taxon>Metazoa</taxon>
        <taxon>Chordata</taxon>
        <taxon>Craniata</taxon>
        <taxon>Vertebrata</taxon>
        <taxon>Euteleostomi</taxon>
        <taxon>Actinopterygii</taxon>
        <taxon>Neopterygii</taxon>
        <taxon>Teleostei</taxon>
        <taxon>Notacanthiformes</taxon>
        <taxon>Halosauridae</taxon>
        <taxon>Aldrovandia</taxon>
    </lineage>
</organism>
<dbReference type="Proteomes" id="UP001221898">
    <property type="component" value="Unassembled WGS sequence"/>
</dbReference>
<name>A0AAD7WRY7_9TELE</name>
<dbReference type="Pfam" id="PF00405">
    <property type="entry name" value="Transferrin"/>
    <property type="match status" value="3"/>
</dbReference>
<keyword evidence="2" id="KW-0410">Iron transport</keyword>
<evidence type="ECO:0000313" key="9">
    <source>
        <dbReference type="Proteomes" id="UP001221898"/>
    </source>
</evidence>
<dbReference type="GO" id="GO:0019731">
    <property type="term" value="P:antibacterial humoral response"/>
    <property type="evidence" value="ECO:0007669"/>
    <property type="project" value="TreeGrafter"/>
</dbReference>
<evidence type="ECO:0000256" key="3">
    <source>
        <dbReference type="ARBA" id="ARBA00022723"/>
    </source>
</evidence>
<protein>
    <recommendedName>
        <fullName evidence="7">Transferrin-like domain-containing protein</fullName>
    </recommendedName>
</protein>
<dbReference type="GO" id="GO:0046872">
    <property type="term" value="F:metal ion binding"/>
    <property type="evidence" value="ECO:0007669"/>
    <property type="project" value="UniProtKB-KW"/>
</dbReference>
<dbReference type="GO" id="GO:0005615">
    <property type="term" value="C:extracellular space"/>
    <property type="evidence" value="ECO:0007669"/>
    <property type="project" value="TreeGrafter"/>
</dbReference>
<dbReference type="GO" id="GO:0005769">
    <property type="term" value="C:early endosome"/>
    <property type="evidence" value="ECO:0007669"/>
    <property type="project" value="TreeGrafter"/>
</dbReference>
<comment type="caution">
    <text evidence="8">The sequence shown here is derived from an EMBL/GenBank/DDBJ whole genome shotgun (WGS) entry which is preliminary data.</text>
</comment>
<dbReference type="EMBL" id="JAINUG010000042">
    <property type="protein sequence ID" value="KAJ8406845.1"/>
    <property type="molecule type" value="Genomic_DNA"/>
</dbReference>
<dbReference type="PRINTS" id="PR00422">
    <property type="entry name" value="TRANSFERRIN"/>
</dbReference>
<keyword evidence="5" id="KW-0408">Iron</keyword>
<proteinExistence type="predicted"/>
<dbReference type="PROSITE" id="PS51408">
    <property type="entry name" value="TRANSFERRIN_LIKE_4"/>
    <property type="match status" value="2"/>
</dbReference>
<feature type="domain" description="Transferrin-like" evidence="7">
    <location>
        <begin position="361"/>
        <end position="475"/>
    </location>
</feature>
<dbReference type="GO" id="GO:0055037">
    <property type="term" value="C:recycling endosome"/>
    <property type="evidence" value="ECO:0007669"/>
    <property type="project" value="TreeGrafter"/>
</dbReference>
<dbReference type="GO" id="GO:0005886">
    <property type="term" value="C:plasma membrane"/>
    <property type="evidence" value="ECO:0007669"/>
    <property type="project" value="TreeGrafter"/>
</dbReference>
<keyword evidence="6" id="KW-0406">Ion transport</keyword>
<keyword evidence="3" id="KW-0479">Metal-binding</keyword>
<evidence type="ECO:0000313" key="8">
    <source>
        <dbReference type="EMBL" id="KAJ8406845.1"/>
    </source>
</evidence>
<sequence>MSDAEKEKCDALAAKVPRFACVQREGAQACIKAIARGEADAITLDAGNIFEAGLRNYNLHPIIAEYSGQDSETCYVVVAVAKKDTGFGFKDLKGKKSCHTGVGKAAGWHIPIGTLLSQGQIIWEGMEDMSIVQAVSEFFSASCVPGLAKANHPNLCQLCKNDCSHSHKETYYGHSGAFHILTERGTVGFRVVEVLEREGSIAEVQRIEFTLHWSLNCSLGGCLRDGAGDVAFVGHLTLPDTEKAGYELLCKDGSRKSMDDYASCHLGKVPGQAVVSRKDPDLAARIWDAIQMALQTDFPLFSSVGYRAQNLLFKDSTSKLVQLPKDTDSFLYLGAEYVSIIHSLHKDMWSVHSIDFNTYSPKLQCIMAASLDDCIKKVMRKEADALTVDGGGVYSAGKCGLVPAMVEQYDSEKCASKDESSSSYYSVAVVKNGSGLTRAGLKGKKSCNTRTGSTVSWTVPMGIIHKGTGECDFCE</sequence>
<dbReference type="Gene3D" id="3.40.190.10">
    <property type="entry name" value="Periplasmic binding protein-like II"/>
    <property type="match status" value="4"/>
</dbReference>
<dbReference type="SUPFAM" id="SSF53850">
    <property type="entry name" value="Periplasmic binding protein-like II"/>
    <property type="match status" value="3"/>
</dbReference>
<dbReference type="PANTHER" id="PTHR11485:SF31">
    <property type="entry name" value="SEROTRANSFERRIN"/>
    <property type="match status" value="1"/>
</dbReference>
<evidence type="ECO:0000256" key="2">
    <source>
        <dbReference type="ARBA" id="ARBA00022496"/>
    </source>
</evidence>
<evidence type="ECO:0000256" key="1">
    <source>
        <dbReference type="ARBA" id="ARBA00022448"/>
    </source>
</evidence>
<dbReference type="GO" id="GO:0006826">
    <property type="term" value="P:iron ion transport"/>
    <property type="evidence" value="ECO:0007669"/>
    <property type="project" value="UniProtKB-KW"/>
</dbReference>
<dbReference type="PANTHER" id="PTHR11485">
    <property type="entry name" value="TRANSFERRIN"/>
    <property type="match status" value="1"/>
</dbReference>
<dbReference type="AlphaFoldDB" id="A0AAD7WRY7"/>